<gene>
    <name evidence="1" type="ORF">Tco_0977205</name>
</gene>
<proteinExistence type="predicted"/>
<dbReference type="EMBL" id="BQNB010016374">
    <property type="protein sequence ID" value="GJT51048.1"/>
    <property type="molecule type" value="Genomic_DNA"/>
</dbReference>
<evidence type="ECO:0000313" key="2">
    <source>
        <dbReference type="Proteomes" id="UP001151760"/>
    </source>
</evidence>
<accession>A0ABQ5EJG2</accession>
<reference evidence="1" key="1">
    <citation type="journal article" date="2022" name="Int. J. Mol. Sci.">
        <title>Draft Genome of Tanacetum Coccineum: Genomic Comparison of Closely Related Tanacetum-Family Plants.</title>
        <authorList>
            <person name="Yamashiro T."/>
            <person name="Shiraishi A."/>
            <person name="Nakayama K."/>
            <person name="Satake H."/>
        </authorList>
    </citation>
    <scope>NUCLEOTIDE SEQUENCE</scope>
</reference>
<keyword evidence="2" id="KW-1185">Reference proteome</keyword>
<evidence type="ECO:0000313" key="1">
    <source>
        <dbReference type="EMBL" id="GJT51048.1"/>
    </source>
</evidence>
<name>A0ABQ5EJG2_9ASTR</name>
<comment type="caution">
    <text evidence="1">The sequence shown here is derived from an EMBL/GenBank/DDBJ whole genome shotgun (WGS) entry which is preliminary data.</text>
</comment>
<protein>
    <submittedName>
        <fullName evidence="1">Uncharacterized protein</fullName>
    </submittedName>
</protein>
<organism evidence="1 2">
    <name type="scientific">Tanacetum coccineum</name>
    <dbReference type="NCBI Taxonomy" id="301880"/>
    <lineage>
        <taxon>Eukaryota</taxon>
        <taxon>Viridiplantae</taxon>
        <taxon>Streptophyta</taxon>
        <taxon>Embryophyta</taxon>
        <taxon>Tracheophyta</taxon>
        <taxon>Spermatophyta</taxon>
        <taxon>Magnoliopsida</taxon>
        <taxon>eudicotyledons</taxon>
        <taxon>Gunneridae</taxon>
        <taxon>Pentapetalae</taxon>
        <taxon>asterids</taxon>
        <taxon>campanulids</taxon>
        <taxon>Asterales</taxon>
        <taxon>Asteraceae</taxon>
        <taxon>Asteroideae</taxon>
        <taxon>Anthemideae</taxon>
        <taxon>Anthemidinae</taxon>
        <taxon>Tanacetum</taxon>
    </lineage>
</organism>
<reference evidence="1" key="2">
    <citation type="submission" date="2022-01" db="EMBL/GenBank/DDBJ databases">
        <authorList>
            <person name="Yamashiro T."/>
            <person name="Shiraishi A."/>
            <person name="Satake H."/>
            <person name="Nakayama K."/>
        </authorList>
    </citation>
    <scope>NUCLEOTIDE SEQUENCE</scope>
</reference>
<dbReference type="Proteomes" id="UP001151760">
    <property type="component" value="Unassembled WGS sequence"/>
</dbReference>
<sequence length="115" mass="13238">MSRDVLTVGSTMRIPLLYRDMVITSCLTAGRGKKIERLIVLEDLSFGFKGFQMTSFSLIDCNDICLKIYGYALERQDACSVLGEQDRKLQFYMSMRLSKLLKENNCLILIFVTYK</sequence>